<reference evidence="5 6" key="1">
    <citation type="submission" date="2016-10" db="EMBL/GenBank/DDBJ databases">
        <authorList>
            <person name="de Groot N.N."/>
        </authorList>
    </citation>
    <scope>NUCLEOTIDE SEQUENCE [LARGE SCALE GENOMIC DNA]</scope>
    <source>
        <strain evidence="5 6">DSM 45514</strain>
    </source>
</reference>
<dbReference type="Gene3D" id="3.40.50.150">
    <property type="entry name" value="Vaccinia Virus protein VP39"/>
    <property type="match status" value="1"/>
</dbReference>
<dbReference type="Gene3D" id="3.90.220.20">
    <property type="entry name" value="DNA methylase specificity domains"/>
    <property type="match status" value="1"/>
</dbReference>
<sequence length="534" mass="61941">MKETLRAFWDVLSQRGLVRADERLTEALRIWLTRRYLEQTNLTDDIEQDPERLFQTMKEQVEKELAHFPGDRDLFCQWYRIGKELAILPTTIEILKQDRSGGPLLPDPLISTIEQRILDADDPPQTILITEAEKAITGLETFIRKFPDRSITLTTERRLIYRVLTLAFDGYEQVDIRHVSLYRPMELSRYNFIFSLPAFGGRYDPAETEGDFITNETEGIAAENLLRHLSETGTLSLIAPAKLTFAGGRLARLRDKINKDYSVRRIDALPEGTFRPFTSIKTYWITLSRQPASHVRLSRLQLKDEALLPVDEQTVPHSLFAEQRDWRVELFLADERADLARYQASDLPRIKLKDSADIFRGKSIMKKDIRPGEIAVLNISNLEDGEIRWDGMDTIDEEERKVKRYQLEEGDLVMTCRGTINKFAVVDTLPRFVIASANIIVIRFKQGVNSHFAKMFLESPVGSALVKSFQRGTTVMNINPGDIGELEIPHLSEAEQQRLIDHYRREWTIYQKAIRRAEQRWQEQKESIYRQLFP</sequence>
<dbReference type="SUPFAM" id="SSF53335">
    <property type="entry name" value="S-adenosyl-L-methionine-dependent methyltransferases"/>
    <property type="match status" value="1"/>
</dbReference>
<accession>A0A1G6RNB9</accession>
<keyword evidence="3" id="KW-0238">DNA-binding</keyword>
<proteinExistence type="inferred from homology"/>
<evidence type="ECO:0000313" key="5">
    <source>
        <dbReference type="EMBL" id="SDD05447.1"/>
    </source>
</evidence>
<dbReference type="GO" id="GO:0003677">
    <property type="term" value="F:DNA binding"/>
    <property type="evidence" value="ECO:0007669"/>
    <property type="project" value="UniProtKB-KW"/>
</dbReference>
<evidence type="ECO:0000259" key="4">
    <source>
        <dbReference type="Pfam" id="PF01420"/>
    </source>
</evidence>
<dbReference type="OrthoDB" id="9814572at2"/>
<dbReference type="EMBL" id="FMZA01000029">
    <property type="protein sequence ID" value="SDD05447.1"/>
    <property type="molecule type" value="Genomic_DNA"/>
</dbReference>
<dbReference type="SUPFAM" id="SSF116734">
    <property type="entry name" value="DNA methylase specificity domain"/>
    <property type="match status" value="1"/>
</dbReference>
<organism evidence="5 6">
    <name type="scientific">Melghirimyces thermohalophilus</name>
    <dbReference type="NCBI Taxonomy" id="1236220"/>
    <lineage>
        <taxon>Bacteria</taxon>
        <taxon>Bacillati</taxon>
        <taxon>Bacillota</taxon>
        <taxon>Bacilli</taxon>
        <taxon>Bacillales</taxon>
        <taxon>Thermoactinomycetaceae</taxon>
        <taxon>Melghirimyces</taxon>
    </lineage>
</organism>
<dbReference type="Proteomes" id="UP000199387">
    <property type="component" value="Unassembled WGS sequence"/>
</dbReference>
<dbReference type="PANTHER" id="PTHR30408:SF12">
    <property type="entry name" value="TYPE I RESTRICTION ENZYME MJAVIII SPECIFICITY SUBUNIT"/>
    <property type="match status" value="1"/>
</dbReference>
<dbReference type="InterPro" id="IPR029063">
    <property type="entry name" value="SAM-dependent_MTases_sf"/>
</dbReference>
<evidence type="ECO:0000256" key="2">
    <source>
        <dbReference type="ARBA" id="ARBA00022747"/>
    </source>
</evidence>
<evidence type="ECO:0000256" key="3">
    <source>
        <dbReference type="ARBA" id="ARBA00023125"/>
    </source>
</evidence>
<dbReference type="InterPro" id="IPR044946">
    <property type="entry name" value="Restrct_endonuc_typeI_TRD_sf"/>
</dbReference>
<gene>
    <name evidence="5" type="ORF">SAMN04488112_12911</name>
</gene>
<evidence type="ECO:0000256" key="1">
    <source>
        <dbReference type="ARBA" id="ARBA00010923"/>
    </source>
</evidence>
<dbReference type="STRING" id="1236220.SAMN04488112_12911"/>
<protein>
    <submittedName>
        <fullName evidence="5">Type I restriction modification DNA specificity domain-containing protein</fullName>
    </submittedName>
</protein>
<dbReference type="InterPro" id="IPR052021">
    <property type="entry name" value="Type-I_RS_S_subunit"/>
</dbReference>
<comment type="similarity">
    <text evidence="1">Belongs to the type-I restriction system S methylase family.</text>
</comment>
<feature type="domain" description="Type I restriction modification DNA specificity" evidence="4">
    <location>
        <begin position="350"/>
        <end position="498"/>
    </location>
</feature>
<keyword evidence="2" id="KW-0680">Restriction system</keyword>
<name>A0A1G6RNB9_9BACL</name>
<evidence type="ECO:0000313" key="6">
    <source>
        <dbReference type="Proteomes" id="UP000199387"/>
    </source>
</evidence>
<dbReference type="AlphaFoldDB" id="A0A1G6RNB9"/>
<dbReference type="PANTHER" id="PTHR30408">
    <property type="entry name" value="TYPE-1 RESTRICTION ENZYME ECOKI SPECIFICITY PROTEIN"/>
    <property type="match status" value="1"/>
</dbReference>
<dbReference type="RefSeq" id="WP_091573080.1">
    <property type="nucleotide sequence ID" value="NZ_FMZA01000029.1"/>
</dbReference>
<dbReference type="GO" id="GO:0009307">
    <property type="term" value="P:DNA restriction-modification system"/>
    <property type="evidence" value="ECO:0007669"/>
    <property type="project" value="UniProtKB-KW"/>
</dbReference>
<dbReference type="Pfam" id="PF01420">
    <property type="entry name" value="Methylase_S"/>
    <property type="match status" value="1"/>
</dbReference>
<keyword evidence="6" id="KW-1185">Reference proteome</keyword>
<dbReference type="InterPro" id="IPR000055">
    <property type="entry name" value="Restrct_endonuc_typeI_TRD"/>
</dbReference>